<dbReference type="Proteomes" id="UP000268973">
    <property type="component" value="Unassembled WGS sequence"/>
</dbReference>
<gene>
    <name evidence="2" type="ORF">EJ063_13105</name>
</gene>
<dbReference type="RefSeq" id="WP_126574725.1">
    <property type="nucleotide sequence ID" value="NZ_RXZH01000005.1"/>
</dbReference>
<evidence type="ECO:0000259" key="1">
    <source>
        <dbReference type="Pfam" id="PF04287"/>
    </source>
</evidence>
<dbReference type="PANTHER" id="PTHR39586">
    <property type="entry name" value="CYTOPLASMIC PROTEIN-RELATED"/>
    <property type="match status" value="1"/>
</dbReference>
<name>A0A432CUU6_9VIBR</name>
<dbReference type="InterPro" id="IPR023376">
    <property type="entry name" value="YqcC-like_dom"/>
</dbReference>
<comment type="caution">
    <text evidence="2">The sequence shown here is derived from an EMBL/GenBank/DDBJ whole genome shotgun (WGS) entry which is preliminary data.</text>
</comment>
<dbReference type="PIRSF" id="PIRSF006257">
    <property type="entry name" value="UCP006257"/>
    <property type="match status" value="1"/>
</dbReference>
<protein>
    <submittedName>
        <fullName evidence="2">YqcC family protein</fullName>
    </submittedName>
</protein>
<dbReference type="EMBL" id="RXZH01000005">
    <property type="protein sequence ID" value="RTZ15390.1"/>
    <property type="molecule type" value="Genomic_DNA"/>
</dbReference>
<organism evidence="2 3">
    <name type="scientific">Vibrio aquaticus</name>
    <dbReference type="NCBI Taxonomy" id="2496559"/>
    <lineage>
        <taxon>Bacteria</taxon>
        <taxon>Pseudomonadati</taxon>
        <taxon>Pseudomonadota</taxon>
        <taxon>Gammaproteobacteria</taxon>
        <taxon>Vibrionales</taxon>
        <taxon>Vibrionaceae</taxon>
        <taxon>Vibrio</taxon>
    </lineage>
</organism>
<dbReference type="InterPro" id="IPR036814">
    <property type="entry name" value="YqcC-like_sf"/>
</dbReference>
<dbReference type="OrthoDB" id="8794567at2"/>
<feature type="domain" description="YqcC-like" evidence="1">
    <location>
        <begin position="7"/>
        <end position="101"/>
    </location>
</feature>
<reference evidence="2 3" key="1">
    <citation type="submission" date="2018-12" db="EMBL/GenBank/DDBJ databases">
        <title>Vibrio sp. isolated from China Sea.</title>
        <authorList>
            <person name="Li Y."/>
        </authorList>
    </citation>
    <scope>NUCLEOTIDE SEQUENCE [LARGE SCALE GENOMIC DNA]</scope>
    <source>
        <strain evidence="2 3">BEI207</strain>
    </source>
</reference>
<keyword evidence="3" id="KW-1185">Reference proteome</keyword>
<dbReference type="Pfam" id="PF04287">
    <property type="entry name" value="DUF446"/>
    <property type="match status" value="1"/>
</dbReference>
<accession>A0A432CUU6</accession>
<dbReference type="Gene3D" id="1.20.1440.40">
    <property type="entry name" value="YqcC-like"/>
    <property type="match status" value="1"/>
</dbReference>
<evidence type="ECO:0000313" key="2">
    <source>
        <dbReference type="EMBL" id="RTZ15390.1"/>
    </source>
</evidence>
<sequence length="106" mass="12241">MTKQKQLVELVDALEQEMRSHHLWKSTQPSAEALSSTQPFAIDTLEPQEWLQWVFIAKVRVLIAANQMLPSGFAIAPYFEECWKERAEYVSLIKFVQQIDKVCSDA</sequence>
<dbReference type="PANTHER" id="PTHR39586:SF1">
    <property type="entry name" value="CYTOPLASMIC PROTEIN"/>
    <property type="match status" value="1"/>
</dbReference>
<evidence type="ECO:0000313" key="3">
    <source>
        <dbReference type="Proteomes" id="UP000268973"/>
    </source>
</evidence>
<dbReference type="AlphaFoldDB" id="A0A432CUU6"/>
<dbReference type="GO" id="GO:0044010">
    <property type="term" value="P:single-species biofilm formation"/>
    <property type="evidence" value="ECO:0007669"/>
    <property type="project" value="TreeGrafter"/>
</dbReference>
<dbReference type="SUPFAM" id="SSF158452">
    <property type="entry name" value="YqcC-like"/>
    <property type="match status" value="1"/>
</dbReference>
<dbReference type="InterPro" id="IPR007384">
    <property type="entry name" value="UCP006257"/>
</dbReference>
<proteinExistence type="predicted"/>